<dbReference type="GO" id="GO:0005886">
    <property type="term" value="C:plasma membrane"/>
    <property type="evidence" value="ECO:0007669"/>
    <property type="project" value="UniProtKB-SubCell"/>
</dbReference>
<proteinExistence type="inferred from homology"/>
<evidence type="ECO:0000259" key="18">
    <source>
        <dbReference type="Pfam" id="PF02706"/>
    </source>
</evidence>
<evidence type="ECO:0000256" key="2">
    <source>
        <dbReference type="ARBA" id="ARBA00007316"/>
    </source>
</evidence>
<evidence type="ECO:0000256" key="14">
    <source>
        <dbReference type="ARBA" id="ARBA00023137"/>
    </source>
</evidence>
<dbReference type="CDD" id="cd05387">
    <property type="entry name" value="BY-kinase"/>
    <property type="match status" value="1"/>
</dbReference>
<keyword evidence="7" id="KW-0808">Transferase</keyword>
<dbReference type="Pfam" id="PF13807">
    <property type="entry name" value="GNVR"/>
    <property type="match status" value="1"/>
</dbReference>
<dbReference type="Proteomes" id="UP000430202">
    <property type="component" value="Unassembled WGS sequence"/>
</dbReference>
<dbReference type="RefSeq" id="WP_159302914.1">
    <property type="nucleotide sequence ID" value="NZ_LR733271.1"/>
</dbReference>
<keyword evidence="12 17" id="KW-1133">Transmembrane helix</keyword>
<gene>
    <name evidence="21" type="ORF">MARI151_30280</name>
</gene>
<dbReference type="NCBIfam" id="TIGR01007">
    <property type="entry name" value="eps_fam"/>
    <property type="match status" value="1"/>
</dbReference>
<keyword evidence="5" id="KW-1003">Cell membrane</keyword>
<evidence type="ECO:0000256" key="9">
    <source>
        <dbReference type="ARBA" id="ARBA00022741"/>
    </source>
</evidence>
<dbReference type="GO" id="GO:0005524">
    <property type="term" value="F:ATP binding"/>
    <property type="evidence" value="ECO:0007669"/>
    <property type="project" value="UniProtKB-KW"/>
</dbReference>
<evidence type="ECO:0000259" key="19">
    <source>
        <dbReference type="Pfam" id="PF13614"/>
    </source>
</evidence>
<comment type="catalytic activity">
    <reaction evidence="15">
        <text>L-tyrosyl-[protein] + ATP = O-phospho-L-tyrosyl-[protein] + ADP + H(+)</text>
        <dbReference type="Rhea" id="RHEA:10596"/>
        <dbReference type="Rhea" id="RHEA-COMP:10136"/>
        <dbReference type="Rhea" id="RHEA-COMP:20101"/>
        <dbReference type="ChEBI" id="CHEBI:15378"/>
        <dbReference type="ChEBI" id="CHEBI:30616"/>
        <dbReference type="ChEBI" id="CHEBI:46858"/>
        <dbReference type="ChEBI" id="CHEBI:61978"/>
        <dbReference type="ChEBI" id="CHEBI:456216"/>
        <dbReference type="EC" id="2.7.10.2"/>
    </reaction>
</comment>
<keyword evidence="11" id="KW-0067">ATP-binding</keyword>
<dbReference type="PANTHER" id="PTHR32309:SF13">
    <property type="entry name" value="FERRIC ENTEROBACTIN TRANSPORT PROTEIN FEPE"/>
    <property type="match status" value="1"/>
</dbReference>
<dbReference type="InterPro" id="IPR025669">
    <property type="entry name" value="AAA_dom"/>
</dbReference>
<evidence type="ECO:0000256" key="16">
    <source>
        <dbReference type="SAM" id="Coils"/>
    </source>
</evidence>
<dbReference type="AlphaFoldDB" id="A0A653SD30"/>
<evidence type="ECO:0000256" key="4">
    <source>
        <dbReference type="ARBA" id="ARBA00011903"/>
    </source>
</evidence>
<evidence type="ECO:0000313" key="21">
    <source>
        <dbReference type="EMBL" id="VXB66071.1"/>
    </source>
</evidence>
<evidence type="ECO:0000259" key="20">
    <source>
        <dbReference type="Pfam" id="PF13807"/>
    </source>
</evidence>
<feature type="transmembrane region" description="Helical" evidence="17">
    <location>
        <begin position="27"/>
        <end position="45"/>
    </location>
</feature>
<feature type="domain" description="Tyrosine-protein kinase G-rich" evidence="20">
    <location>
        <begin position="442"/>
        <end position="517"/>
    </location>
</feature>
<dbReference type="InterPro" id="IPR032807">
    <property type="entry name" value="GNVR"/>
</dbReference>
<feature type="coiled-coil region" evidence="16">
    <location>
        <begin position="274"/>
        <end position="338"/>
    </location>
</feature>
<reference evidence="21 22" key="1">
    <citation type="submission" date="2019-10" db="EMBL/GenBank/DDBJ databases">
        <authorList>
            <person name="Karimi E."/>
        </authorList>
    </citation>
    <scope>NUCLEOTIDE SEQUENCE [LARGE SCALE GENOMIC DNA]</scope>
    <source>
        <strain evidence="21">Maribacter sp. 151</strain>
    </source>
</reference>
<evidence type="ECO:0000256" key="15">
    <source>
        <dbReference type="ARBA" id="ARBA00051245"/>
    </source>
</evidence>
<dbReference type="Gene3D" id="3.40.50.300">
    <property type="entry name" value="P-loop containing nucleotide triphosphate hydrolases"/>
    <property type="match status" value="1"/>
</dbReference>
<evidence type="ECO:0000256" key="1">
    <source>
        <dbReference type="ARBA" id="ARBA00004429"/>
    </source>
</evidence>
<keyword evidence="6" id="KW-0997">Cell inner membrane</keyword>
<dbReference type="Pfam" id="PF02706">
    <property type="entry name" value="Wzz"/>
    <property type="match status" value="1"/>
</dbReference>
<evidence type="ECO:0000256" key="11">
    <source>
        <dbReference type="ARBA" id="ARBA00022840"/>
    </source>
</evidence>
<keyword evidence="22" id="KW-1185">Reference proteome</keyword>
<evidence type="ECO:0000256" key="10">
    <source>
        <dbReference type="ARBA" id="ARBA00022777"/>
    </source>
</evidence>
<protein>
    <recommendedName>
        <fullName evidence="4">non-specific protein-tyrosine kinase</fullName>
        <ecNumber evidence="4">2.7.10.2</ecNumber>
    </recommendedName>
</protein>
<feature type="domain" description="Polysaccharide chain length determinant N-terminal" evidence="18">
    <location>
        <begin position="16"/>
        <end position="108"/>
    </location>
</feature>
<comment type="similarity">
    <text evidence="2">Belongs to the CpsD/CapB family.</text>
</comment>
<evidence type="ECO:0000256" key="3">
    <source>
        <dbReference type="ARBA" id="ARBA00008883"/>
    </source>
</evidence>
<comment type="similarity">
    <text evidence="3">Belongs to the etk/wzc family.</text>
</comment>
<dbReference type="InterPro" id="IPR050445">
    <property type="entry name" value="Bact_polysacc_biosynth/exp"/>
</dbReference>
<evidence type="ECO:0000256" key="5">
    <source>
        <dbReference type="ARBA" id="ARBA00022475"/>
    </source>
</evidence>
<evidence type="ECO:0000256" key="13">
    <source>
        <dbReference type="ARBA" id="ARBA00023136"/>
    </source>
</evidence>
<dbReference type="InterPro" id="IPR005702">
    <property type="entry name" value="Wzc-like_C"/>
</dbReference>
<evidence type="ECO:0000256" key="8">
    <source>
        <dbReference type="ARBA" id="ARBA00022692"/>
    </source>
</evidence>
<feature type="transmembrane region" description="Helical" evidence="17">
    <location>
        <begin position="498"/>
        <end position="516"/>
    </location>
</feature>
<keyword evidence="9" id="KW-0547">Nucleotide-binding</keyword>
<feature type="domain" description="AAA" evidence="19">
    <location>
        <begin position="582"/>
        <end position="712"/>
    </location>
</feature>
<accession>A0A653SD30</accession>
<dbReference type="EMBL" id="CABWLR010000003">
    <property type="protein sequence ID" value="VXB66071.1"/>
    <property type="molecule type" value="Genomic_DNA"/>
</dbReference>
<dbReference type="InterPro" id="IPR003856">
    <property type="entry name" value="LPS_length_determ_N"/>
</dbReference>
<keyword evidence="13 17" id="KW-0472">Membrane</keyword>
<dbReference type="InterPro" id="IPR027417">
    <property type="entry name" value="P-loop_NTPase"/>
</dbReference>
<dbReference type="GO" id="GO:0004715">
    <property type="term" value="F:non-membrane spanning protein tyrosine kinase activity"/>
    <property type="evidence" value="ECO:0007669"/>
    <property type="project" value="UniProtKB-EC"/>
</dbReference>
<evidence type="ECO:0000256" key="12">
    <source>
        <dbReference type="ARBA" id="ARBA00022989"/>
    </source>
</evidence>
<dbReference type="Pfam" id="PF13614">
    <property type="entry name" value="AAA_31"/>
    <property type="match status" value="1"/>
</dbReference>
<comment type="subcellular location">
    <subcellularLocation>
        <location evidence="1">Cell inner membrane</location>
        <topology evidence="1">Multi-pass membrane protein</topology>
    </subcellularLocation>
</comment>
<dbReference type="PANTHER" id="PTHR32309">
    <property type="entry name" value="TYROSINE-PROTEIN KINASE"/>
    <property type="match status" value="1"/>
</dbReference>
<name>A0A653SD30_9FLAO</name>
<dbReference type="EC" id="2.7.10.2" evidence="4"/>
<keyword evidence="10" id="KW-0418">Kinase</keyword>
<evidence type="ECO:0000256" key="17">
    <source>
        <dbReference type="SAM" id="Phobius"/>
    </source>
</evidence>
<dbReference type="SUPFAM" id="SSF52540">
    <property type="entry name" value="P-loop containing nucleoside triphosphate hydrolases"/>
    <property type="match status" value="1"/>
</dbReference>
<evidence type="ECO:0000256" key="6">
    <source>
        <dbReference type="ARBA" id="ARBA00022519"/>
    </source>
</evidence>
<evidence type="ECO:0000256" key="7">
    <source>
        <dbReference type="ARBA" id="ARBA00022679"/>
    </source>
</evidence>
<evidence type="ECO:0000313" key="22">
    <source>
        <dbReference type="Proteomes" id="UP000430202"/>
    </source>
</evidence>
<organism evidence="21 22">
    <name type="scientific">Maribacter litoralis</name>
    <dbReference type="NCBI Taxonomy" id="2059726"/>
    <lineage>
        <taxon>Bacteria</taxon>
        <taxon>Pseudomonadati</taxon>
        <taxon>Bacteroidota</taxon>
        <taxon>Flavobacteriia</taxon>
        <taxon>Flavobacteriales</taxon>
        <taxon>Flavobacteriaceae</taxon>
        <taxon>Maribacter</taxon>
    </lineage>
</organism>
<keyword evidence="8 17" id="KW-0812">Transmembrane</keyword>
<keyword evidence="14" id="KW-0829">Tyrosine-protein kinase</keyword>
<sequence length="767" mass="85923">MFELNSSTVNSDNTNIRDFLASYIKHWYLFAIGIFLCVLAAFLYLRYKAIPQYQITSTVLIKDKDKGSSTNSEQSLGDLGLVKPSTNIEDQIGIITSSYFMEKVMEELALNVAYSIEGQVKDIDIYWRNIPFYLLSSRASQPTSSLPLIISPIDSLSFNLKSTTASTEVQAGTYQFGDTIHTGKKFFQVIRNPHYTKDFIDVTPIQTRFTNIEDMAINYSGQLVVESVNTTGSLLSLSLLDAIPQRGKDILQTLIELYAEESVKYQNQLAIGTIEIIDERLKLLTGEIASVENDVATYKQQNDLTNISSDAAVYLQSAQLASRQLDEYQTQIDILNSIESYLRQNGDERLVPSSLNIQDPTLSGLISQFNSKQLERKTLVRTTPADNPLVVSLDRTLTDLRIDILENLRNIKDGLLIAQKNVKANSYRTQAKIAKVPTAERALQTINRDQGIKQDLYLYLLQKREEEALSLEAPISNTRIVDPPKAGRFPVSPNKTSIYLGALIFGLFIPFSFVFVKDQLNNKISAIGDIEKFTNAPLLGQISHNTDRKNLIVHKNNTSAIAELFRLMRFNLSYLTIDKANKVLLVTSSNAGEGKTFFTINFAASLALSGKKVVALSFDLRAPKLLQRLNLKESIGITDYIMDHKWTSKDLLVKVPNYENLDVIGSGPIPADPGELMLHERIGSLIEELKQHYDHIIIDSAPIGKVADAFAFVPNIDATVFIVRQNFSLKKDVKILNDIYSNNKLKNMMVVLNDTEANSNYGYGDQK</sequence>
<keyword evidence="16" id="KW-0175">Coiled coil</keyword>